<dbReference type="AlphaFoldDB" id="A0A975GJ55"/>
<proteinExistence type="predicted"/>
<dbReference type="KEGG" id="dli:dnl_56570"/>
<sequence length="63" mass="7566">MQAFDFIKAGFWENDFLPVHQLLESSLYCPVPQPRSITLPFIKERFRWRLSLFIFKTSQLCEV</sequence>
<dbReference type="EMBL" id="CP061799">
    <property type="protein sequence ID" value="QTA83261.1"/>
    <property type="molecule type" value="Genomic_DNA"/>
</dbReference>
<organism evidence="1 2">
    <name type="scientific">Desulfonema limicola</name>
    <dbReference type="NCBI Taxonomy" id="45656"/>
    <lineage>
        <taxon>Bacteria</taxon>
        <taxon>Pseudomonadati</taxon>
        <taxon>Thermodesulfobacteriota</taxon>
        <taxon>Desulfobacteria</taxon>
        <taxon>Desulfobacterales</taxon>
        <taxon>Desulfococcaceae</taxon>
        <taxon>Desulfonema</taxon>
    </lineage>
</organism>
<keyword evidence="2" id="KW-1185">Reference proteome</keyword>
<evidence type="ECO:0000313" key="2">
    <source>
        <dbReference type="Proteomes" id="UP000663720"/>
    </source>
</evidence>
<name>A0A975GJ55_9BACT</name>
<protein>
    <submittedName>
        <fullName evidence="1">Uncharacterized protein</fullName>
    </submittedName>
</protein>
<accession>A0A975GJ55</accession>
<evidence type="ECO:0000313" key="1">
    <source>
        <dbReference type="EMBL" id="QTA83261.1"/>
    </source>
</evidence>
<gene>
    <name evidence="1" type="ORF">dnl_56570</name>
</gene>
<dbReference type="Proteomes" id="UP000663720">
    <property type="component" value="Chromosome"/>
</dbReference>
<reference evidence="1" key="1">
    <citation type="journal article" date="2021" name="Microb. Physiol.">
        <title>Proteogenomic Insights into the Physiology of Marine, Sulfate-Reducing, Filamentous Desulfonema limicola and Desulfonema magnum.</title>
        <authorList>
            <person name="Schnaars V."/>
            <person name="Wohlbrand L."/>
            <person name="Scheve S."/>
            <person name="Hinrichs C."/>
            <person name="Reinhardt R."/>
            <person name="Rabus R."/>
        </authorList>
    </citation>
    <scope>NUCLEOTIDE SEQUENCE</scope>
    <source>
        <strain evidence="1">5ac10</strain>
    </source>
</reference>